<evidence type="ECO:0000313" key="2">
    <source>
        <dbReference type="Proteomes" id="UP000214646"/>
    </source>
</evidence>
<accession>A0A225E3U8</accession>
<keyword evidence="1" id="KW-0012">Acyltransferase</keyword>
<dbReference type="OrthoDB" id="8059310at2"/>
<sequence>MATEKGRWVPLSLPRKWMTDLLRCAARVPTVAVGRTLRVRTIAEARKANGLSVGWGALLVKGMALVSTRVPALRQIYMPYPWPHFYEAPYSVASVVVDREYEGEHAVFSASMLYPERLSLTVIQEKLDHFKNAPVETVGAFRRLIRTTRYPLPIRRLLWRIGMDASGLVRARFFGTYGINSMAGGRIGMVQTTIPITAALFYDAVSREGEMSVQLAFDHRVFDGYTAGRILGELESVLNNELCTELTQGVPSHRNAA</sequence>
<dbReference type="AlphaFoldDB" id="A0A225E3U8"/>
<reference evidence="2" key="1">
    <citation type="submission" date="2017-06" db="EMBL/GenBank/DDBJ databases">
        <title>Genome analysis of Fimbriiglobus ruber SP5, the first member of the order Planctomycetales with confirmed chitinolytic capability.</title>
        <authorList>
            <person name="Ravin N.V."/>
            <person name="Rakitin A.L."/>
            <person name="Ivanova A.A."/>
            <person name="Beletsky A.V."/>
            <person name="Kulichevskaya I.S."/>
            <person name="Mardanov A.V."/>
            <person name="Dedysh S.N."/>
        </authorList>
    </citation>
    <scope>NUCLEOTIDE SEQUENCE [LARGE SCALE GENOMIC DNA]</scope>
    <source>
        <strain evidence="2">SP5</strain>
    </source>
</reference>
<dbReference type="Gene3D" id="3.30.559.10">
    <property type="entry name" value="Chloramphenicol acetyltransferase-like domain"/>
    <property type="match status" value="1"/>
</dbReference>
<name>A0A225E3U8_9BACT</name>
<dbReference type="Proteomes" id="UP000214646">
    <property type="component" value="Unassembled WGS sequence"/>
</dbReference>
<keyword evidence="1" id="KW-0808">Transferase</keyword>
<dbReference type="EMBL" id="NIDE01000001">
    <property type="protein sequence ID" value="OWK46434.1"/>
    <property type="molecule type" value="Genomic_DNA"/>
</dbReference>
<comment type="caution">
    <text evidence="1">The sequence shown here is derived from an EMBL/GenBank/DDBJ whole genome shotgun (WGS) entry which is preliminary data.</text>
</comment>
<proteinExistence type="predicted"/>
<dbReference type="InterPro" id="IPR023213">
    <property type="entry name" value="CAT-like_dom_sf"/>
</dbReference>
<organism evidence="1 2">
    <name type="scientific">Fimbriiglobus ruber</name>
    <dbReference type="NCBI Taxonomy" id="1908690"/>
    <lineage>
        <taxon>Bacteria</taxon>
        <taxon>Pseudomonadati</taxon>
        <taxon>Planctomycetota</taxon>
        <taxon>Planctomycetia</taxon>
        <taxon>Gemmatales</taxon>
        <taxon>Gemmataceae</taxon>
        <taxon>Fimbriiglobus</taxon>
    </lineage>
</organism>
<gene>
    <name evidence="1" type="ORF">FRUB_00133</name>
</gene>
<protein>
    <submittedName>
        <fullName evidence="1">Acyltransferase</fullName>
    </submittedName>
</protein>
<dbReference type="SUPFAM" id="SSF52777">
    <property type="entry name" value="CoA-dependent acyltransferases"/>
    <property type="match status" value="1"/>
</dbReference>
<dbReference type="RefSeq" id="WP_088251663.1">
    <property type="nucleotide sequence ID" value="NZ_NIDE01000001.1"/>
</dbReference>
<dbReference type="GO" id="GO:0016746">
    <property type="term" value="F:acyltransferase activity"/>
    <property type="evidence" value="ECO:0007669"/>
    <property type="project" value="UniProtKB-KW"/>
</dbReference>
<evidence type="ECO:0000313" key="1">
    <source>
        <dbReference type="EMBL" id="OWK46434.1"/>
    </source>
</evidence>
<keyword evidence="2" id="KW-1185">Reference proteome</keyword>